<dbReference type="PROSITE" id="PS51880">
    <property type="entry name" value="TGS"/>
    <property type="match status" value="1"/>
</dbReference>
<sequence>MIRIEDIIDRVLSYNPNADVSLFRKAYIYAAKAHKGQLRLSGEPYLSHPLNVAFILAKMRLDVITVVCGLLHDTVEDTLVTIEDIKNQFGEEIAVIIDGLTKLSKISFSSKRKRHAENIRKMILAMAQDIRVILVKLADRLHNMQTLGYLPPEKQKLIAKETLEIYAPLAARLGIGWLRTELEDLSLYYSDTKTYQRISQGIARRKEEEKRYIGEIKTILQNKLEDLGIKGRIEGRTKSIFSIYRKMNKQQIDLNQIYDLVAFRIIVNTIKECYETLGMVHSLWKPIPGRFKDYIAMPKPNMYQSLHTTVIGPYGGRIEIQIRTEEMHRLAEEGIAAHWRYKEGKEGDEEEVRRFAWLRQILEWQRELKEPREFLEAVKTDLFPEEVYVFTPKGDVKALPAGSTAIDFAYSIHSEIGHHCAAVKVNGRLVPLRYKLNTGDVVEVTTSPKQHPSKDWLKFVKTPRARTRIKHYLRNLEREQGFSLGKELCEKEFKKYGLDFPKIFNSPEFTKIAKKLSFKTTEDLILAVGYGKLSVKQIIRRLLPPLEEKKEKQVISQKTPSSDIKVKGVEGVLVKIARCCCPLPGDEIVGYITKGHGITVHHAKCRNLLSADPNRLVEVTWGERTNQVYPVKIEIKCSDKVGLLAEISGAVAKVKANIIASKTKTTSDHRAFFSFVVEVKDREQFQAVINAIRSIDAVEKIKRQSI</sequence>
<dbReference type="GO" id="GO:0042594">
    <property type="term" value="P:response to starvation"/>
    <property type="evidence" value="ECO:0007669"/>
    <property type="project" value="TreeGrafter"/>
</dbReference>
<dbReference type="InterPro" id="IPR003607">
    <property type="entry name" value="HD/PDEase_dom"/>
</dbReference>
<dbReference type="Gene3D" id="3.30.70.260">
    <property type="match status" value="1"/>
</dbReference>
<dbReference type="InterPro" id="IPR012676">
    <property type="entry name" value="TGS-like"/>
</dbReference>
<dbReference type="PROSITE" id="PS51671">
    <property type="entry name" value="ACT"/>
    <property type="match status" value="1"/>
</dbReference>
<dbReference type="PANTHER" id="PTHR21262:SF36">
    <property type="entry name" value="BIFUNCTIONAL (P)PPGPP SYNTHASE_HYDROLASE SPOT"/>
    <property type="match status" value="1"/>
</dbReference>
<dbReference type="InterPro" id="IPR045600">
    <property type="entry name" value="RelA/SpoT_AH_RIS"/>
</dbReference>
<dbReference type="GO" id="GO:0005886">
    <property type="term" value="C:plasma membrane"/>
    <property type="evidence" value="ECO:0007669"/>
    <property type="project" value="TreeGrafter"/>
</dbReference>
<feature type="domain" description="ACT" evidence="3">
    <location>
        <begin position="632"/>
        <end position="706"/>
    </location>
</feature>
<dbReference type="EMBL" id="DRKW01000311">
    <property type="protein sequence ID" value="HEB74613.1"/>
    <property type="molecule type" value="Genomic_DNA"/>
</dbReference>
<evidence type="ECO:0000259" key="5">
    <source>
        <dbReference type="PROSITE" id="PS51880"/>
    </source>
</evidence>
<reference evidence="6" key="1">
    <citation type="journal article" date="2020" name="mSystems">
        <title>Genome- and Community-Level Interaction Insights into Carbon Utilization and Element Cycling Functions of Hydrothermarchaeota in Hydrothermal Sediment.</title>
        <authorList>
            <person name="Zhou Z."/>
            <person name="Liu Y."/>
            <person name="Xu W."/>
            <person name="Pan J."/>
            <person name="Luo Z.H."/>
            <person name="Li M."/>
        </authorList>
    </citation>
    <scope>NUCLEOTIDE SEQUENCE [LARGE SCALE GENOMIC DNA]</scope>
    <source>
        <strain evidence="6">HyVt-45</strain>
    </source>
</reference>
<comment type="similarity">
    <text evidence="2">Belongs to the relA/spoT family.</text>
</comment>
<dbReference type="CDD" id="cd00077">
    <property type="entry name" value="HDc"/>
    <property type="match status" value="1"/>
</dbReference>
<dbReference type="GO" id="GO:0003723">
    <property type="term" value="F:RNA binding"/>
    <property type="evidence" value="ECO:0007669"/>
    <property type="project" value="UniProtKB-KW"/>
</dbReference>
<dbReference type="SUPFAM" id="SSF109604">
    <property type="entry name" value="HD-domain/PDEase-like"/>
    <property type="match status" value="1"/>
</dbReference>
<dbReference type="CDD" id="cd04876">
    <property type="entry name" value="ACT_RelA-SpoT"/>
    <property type="match status" value="1"/>
</dbReference>
<dbReference type="Gene3D" id="3.30.460.10">
    <property type="entry name" value="Beta Polymerase, domain 2"/>
    <property type="match status" value="1"/>
</dbReference>
<dbReference type="CDD" id="cd05399">
    <property type="entry name" value="NT_Rel-Spo_like"/>
    <property type="match status" value="1"/>
</dbReference>
<dbReference type="FunFam" id="1.10.3210.10:FF:000001">
    <property type="entry name" value="GTP pyrophosphokinase RelA"/>
    <property type="match status" value="1"/>
</dbReference>
<protein>
    <submittedName>
        <fullName evidence="6">Bifunctional (P)ppGpp synthetase/guanosine-3',5'-bis(Diphosphate) 3'-pyrophosphohydrolase</fullName>
    </submittedName>
</protein>
<dbReference type="CDD" id="cd01668">
    <property type="entry name" value="TGS_RSH"/>
    <property type="match status" value="1"/>
</dbReference>
<evidence type="ECO:0000256" key="1">
    <source>
        <dbReference type="PROSITE-ProRule" id="PRU00182"/>
    </source>
</evidence>
<dbReference type="FunFam" id="3.30.460.10:FF:000001">
    <property type="entry name" value="GTP pyrophosphokinase RelA"/>
    <property type="match status" value="1"/>
</dbReference>
<evidence type="ECO:0000313" key="6">
    <source>
        <dbReference type="EMBL" id="HEB74613.1"/>
    </source>
</evidence>
<dbReference type="InterPro" id="IPR033655">
    <property type="entry name" value="TGS_RelA/SpoT"/>
</dbReference>
<dbReference type="InterPro" id="IPR043519">
    <property type="entry name" value="NT_sf"/>
</dbReference>
<dbReference type="SUPFAM" id="SSF81271">
    <property type="entry name" value="TGS-like"/>
    <property type="match status" value="1"/>
</dbReference>
<proteinExistence type="inferred from homology"/>
<dbReference type="PANTHER" id="PTHR21262">
    <property type="entry name" value="GUANOSINE-3',5'-BIS DIPHOSPHATE 3'-PYROPHOSPHOHYDROLASE"/>
    <property type="match status" value="1"/>
</dbReference>
<evidence type="ECO:0000259" key="4">
    <source>
        <dbReference type="PROSITE" id="PS51831"/>
    </source>
</evidence>
<dbReference type="FunFam" id="3.10.20.30:FF:000002">
    <property type="entry name" value="GTP pyrophosphokinase (RelA/SpoT)"/>
    <property type="match status" value="1"/>
</dbReference>
<dbReference type="Gene3D" id="3.10.20.30">
    <property type="match status" value="1"/>
</dbReference>
<feature type="domain" description="HD" evidence="4">
    <location>
        <begin position="45"/>
        <end position="144"/>
    </location>
</feature>
<dbReference type="GO" id="GO:0015949">
    <property type="term" value="P:nucleobase-containing small molecule interconversion"/>
    <property type="evidence" value="ECO:0007669"/>
    <property type="project" value="UniProtKB-ARBA"/>
</dbReference>
<dbReference type="SMART" id="SM00954">
    <property type="entry name" value="RelA_SpoT"/>
    <property type="match status" value="1"/>
</dbReference>
<gene>
    <name evidence="6" type="ORF">ENJ03_05265</name>
</gene>
<accession>A0A7V1N3K9</accession>
<feature type="domain" description="TGS" evidence="5">
    <location>
        <begin position="385"/>
        <end position="446"/>
    </location>
</feature>
<dbReference type="Pfam" id="PF19296">
    <property type="entry name" value="RelA_AH_RIS"/>
    <property type="match status" value="1"/>
</dbReference>
<evidence type="ECO:0000256" key="2">
    <source>
        <dbReference type="RuleBase" id="RU003847"/>
    </source>
</evidence>
<dbReference type="PROSITE" id="PS50889">
    <property type="entry name" value="S4"/>
    <property type="match status" value="1"/>
</dbReference>
<dbReference type="PROSITE" id="PS51831">
    <property type="entry name" value="HD"/>
    <property type="match status" value="1"/>
</dbReference>
<dbReference type="Gene3D" id="1.10.3210.10">
    <property type="entry name" value="Hypothetical protein af1432"/>
    <property type="match status" value="1"/>
</dbReference>
<keyword evidence="1" id="KW-0694">RNA-binding</keyword>
<dbReference type="SUPFAM" id="SSF55021">
    <property type="entry name" value="ACT-like"/>
    <property type="match status" value="1"/>
</dbReference>
<dbReference type="Pfam" id="PF04607">
    <property type="entry name" value="RelA_SpoT"/>
    <property type="match status" value="1"/>
</dbReference>
<dbReference type="InterPro" id="IPR012675">
    <property type="entry name" value="Beta-grasp_dom_sf"/>
</dbReference>
<name>A0A7V1N3K9_DESA2</name>
<organism evidence="6">
    <name type="scientific">Desulfofervidus auxilii</name>
    <dbReference type="NCBI Taxonomy" id="1621989"/>
    <lineage>
        <taxon>Bacteria</taxon>
        <taxon>Pseudomonadati</taxon>
        <taxon>Thermodesulfobacteriota</taxon>
        <taxon>Candidatus Desulfofervidia</taxon>
        <taxon>Candidatus Desulfofervidales</taxon>
        <taxon>Candidatus Desulfofervidaceae</taxon>
        <taxon>Candidatus Desulfofervidus</taxon>
    </lineage>
</organism>
<evidence type="ECO:0000259" key="3">
    <source>
        <dbReference type="PROSITE" id="PS51671"/>
    </source>
</evidence>
<dbReference type="SMART" id="SM00471">
    <property type="entry name" value="HDc"/>
    <property type="match status" value="1"/>
</dbReference>
<dbReference type="InterPro" id="IPR004095">
    <property type="entry name" value="TGS"/>
</dbReference>
<dbReference type="GO" id="GO:0008893">
    <property type="term" value="F:guanosine-3',5'-bis(diphosphate) 3'-diphosphatase activity"/>
    <property type="evidence" value="ECO:0007669"/>
    <property type="project" value="TreeGrafter"/>
</dbReference>
<dbReference type="SUPFAM" id="SSF81301">
    <property type="entry name" value="Nucleotidyltransferase"/>
    <property type="match status" value="1"/>
</dbReference>
<dbReference type="GO" id="GO:0008728">
    <property type="term" value="F:GTP diphosphokinase activity"/>
    <property type="evidence" value="ECO:0007669"/>
    <property type="project" value="TreeGrafter"/>
</dbReference>
<dbReference type="NCBIfam" id="TIGR00691">
    <property type="entry name" value="spoT_relA"/>
    <property type="match status" value="1"/>
</dbReference>
<dbReference type="InterPro" id="IPR002912">
    <property type="entry name" value="ACT_dom"/>
</dbReference>
<dbReference type="Proteomes" id="UP000886268">
    <property type="component" value="Unassembled WGS sequence"/>
</dbReference>
<comment type="caution">
    <text evidence="6">The sequence shown here is derived from an EMBL/GenBank/DDBJ whole genome shotgun (WGS) entry which is preliminary data.</text>
</comment>
<dbReference type="Pfam" id="PF13291">
    <property type="entry name" value="ACT_4"/>
    <property type="match status" value="1"/>
</dbReference>
<dbReference type="GO" id="GO:0015969">
    <property type="term" value="P:guanosine tetraphosphate metabolic process"/>
    <property type="evidence" value="ECO:0007669"/>
    <property type="project" value="InterPro"/>
</dbReference>
<dbReference type="Pfam" id="PF02824">
    <property type="entry name" value="TGS"/>
    <property type="match status" value="1"/>
</dbReference>
<dbReference type="AlphaFoldDB" id="A0A7V1N3K9"/>
<dbReference type="InterPro" id="IPR045865">
    <property type="entry name" value="ACT-like_dom_sf"/>
</dbReference>
<dbReference type="InterPro" id="IPR007685">
    <property type="entry name" value="RelA_SpoT"/>
</dbReference>
<dbReference type="Pfam" id="PF13328">
    <property type="entry name" value="HD_4"/>
    <property type="match status" value="1"/>
</dbReference>
<comment type="function">
    <text evidence="2">In eubacteria ppGpp (guanosine 3'-diphosphate 5'-diphosphate) is a mediator of the stringent response that coordinates a variety of cellular activities in response to changes in nutritional abundance.</text>
</comment>
<dbReference type="InterPro" id="IPR006674">
    <property type="entry name" value="HD_domain"/>
</dbReference>
<dbReference type="InterPro" id="IPR004811">
    <property type="entry name" value="RelA/Spo_fam"/>
</dbReference>